<evidence type="ECO:0000313" key="2">
    <source>
        <dbReference type="Proteomes" id="UP000000262"/>
    </source>
</evidence>
<proteinExistence type="predicted"/>
<protein>
    <submittedName>
        <fullName evidence="1">Uncharacterized protein</fullName>
    </submittedName>
</protein>
<dbReference type="HOGENOM" id="CLU_2613571_0_0_2"/>
<dbReference type="STRING" id="453591.Igni_0862"/>
<reference evidence="1 2" key="1">
    <citation type="journal article" date="2008" name="Genome Biol.">
        <title>A genomic analysis of the archaeal system Ignicoccus hospitalis-Nanoarchaeum equitans.</title>
        <authorList>
            <person name="Podar M."/>
            <person name="Anderson I."/>
            <person name="Makarova K.S."/>
            <person name="Elkins J.G."/>
            <person name="Ivanova N."/>
            <person name="Wall M.A."/>
            <person name="Lykidis A."/>
            <person name="Mavromatis K."/>
            <person name="Sun H."/>
            <person name="Hudson M.E."/>
            <person name="Chen W."/>
            <person name="Deciu C."/>
            <person name="Hutchison D."/>
            <person name="Eads J.R."/>
            <person name="Anderson A."/>
            <person name="Fernandes F."/>
            <person name="Szeto E."/>
            <person name="Lapidus A."/>
            <person name="Kyrpides N.C."/>
            <person name="Saier M.H.Jr."/>
            <person name="Richardson P.M."/>
            <person name="Rachel R."/>
            <person name="Huber H."/>
            <person name="Eisen J.A."/>
            <person name="Koonin E.V."/>
            <person name="Keller M."/>
            <person name="Stetter K.O."/>
        </authorList>
    </citation>
    <scope>NUCLEOTIDE SEQUENCE [LARGE SCALE GENOMIC DNA]</scope>
    <source>
        <strain evidence="2">KIN4/I / DSM 18386 / JCM 14125</strain>
    </source>
</reference>
<evidence type="ECO:0000313" key="1">
    <source>
        <dbReference type="EMBL" id="ABU82044.1"/>
    </source>
</evidence>
<dbReference type="Proteomes" id="UP000000262">
    <property type="component" value="Chromosome"/>
</dbReference>
<dbReference type="KEGG" id="iho:Igni_0862"/>
<keyword evidence="2" id="KW-1185">Reference proteome</keyword>
<dbReference type="eggNOG" id="arCOG01354">
    <property type="taxonomic scope" value="Archaea"/>
</dbReference>
<sequence>MKVITDSEEEAKKLLSALKPDDVEVPGLEYSSSVDGNSVIYVFDYTPNVLRLRNAADEVLEHASLVEAIKGVTQAREG</sequence>
<name>A8AAU2_IGNH4</name>
<dbReference type="AlphaFoldDB" id="A8AAU2"/>
<organism evidence="1 2">
    <name type="scientific">Ignicoccus hospitalis (strain KIN4/I / DSM 18386 / JCM 14125)</name>
    <dbReference type="NCBI Taxonomy" id="453591"/>
    <lineage>
        <taxon>Archaea</taxon>
        <taxon>Thermoproteota</taxon>
        <taxon>Thermoprotei</taxon>
        <taxon>Desulfurococcales</taxon>
        <taxon>Desulfurococcaceae</taxon>
        <taxon>Ignicoccus</taxon>
    </lineage>
</organism>
<gene>
    <name evidence="1" type="ordered locus">Igni_0862</name>
</gene>
<dbReference type="EMBL" id="CP000816">
    <property type="protein sequence ID" value="ABU82044.1"/>
    <property type="molecule type" value="Genomic_DNA"/>
</dbReference>
<accession>A8AAU2</accession>